<feature type="region of interest" description="Disordered" evidence="1">
    <location>
        <begin position="40"/>
        <end position="64"/>
    </location>
</feature>
<evidence type="ECO:0000256" key="1">
    <source>
        <dbReference type="SAM" id="MobiDB-lite"/>
    </source>
</evidence>
<feature type="compositionally biased region" description="Polar residues" evidence="1">
    <location>
        <begin position="40"/>
        <end position="51"/>
    </location>
</feature>
<evidence type="ECO:0000313" key="3">
    <source>
        <dbReference type="Proteomes" id="UP000308652"/>
    </source>
</evidence>
<reference evidence="2 3" key="1">
    <citation type="journal article" date="2019" name="Nat. Ecol. Evol.">
        <title>Megaphylogeny resolves global patterns of mushroom evolution.</title>
        <authorList>
            <person name="Varga T."/>
            <person name="Krizsan K."/>
            <person name="Foldi C."/>
            <person name="Dima B."/>
            <person name="Sanchez-Garcia M."/>
            <person name="Sanchez-Ramirez S."/>
            <person name="Szollosi G.J."/>
            <person name="Szarkandi J.G."/>
            <person name="Papp V."/>
            <person name="Albert L."/>
            <person name="Andreopoulos W."/>
            <person name="Angelini C."/>
            <person name="Antonin V."/>
            <person name="Barry K.W."/>
            <person name="Bougher N.L."/>
            <person name="Buchanan P."/>
            <person name="Buyck B."/>
            <person name="Bense V."/>
            <person name="Catcheside P."/>
            <person name="Chovatia M."/>
            <person name="Cooper J."/>
            <person name="Damon W."/>
            <person name="Desjardin D."/>
            <person name="Finy P."/>
            <person name="Geml J."/>
            <person name="Haridas S."/>
            <person name="Hughes K."/>
            <person name="Justo A."/>
            <person name="Karasinski D."/>
            <person name="Kautmanova I."/>
            <person name="Kiss B."/>
            <person name="Kocsube S."/>
            <person name="Kotiranta H."/>
            <person name="LaButti K.M."/>
            <person name="Lechner B.E."/>
            <person name="Liimatainen K."/>
            <person name="Lipzen A."/>
            <person name="Lukacs Z."/>
            <person name="Mihaltcheva S."/>
            <person name="Morgado L.N."/>
            <person name="Niskanen T."/>
            <person name="Noordeloos M.E."/>
            <person name="Ohm R.A."/>
            <person name="Ortiz-Santana B."/>
            <person name="Ovrebo C."/>
            <person name="Racz N."/>
            <person name="Riley R."/>
            <person name="Savchenko A."/>
            <person name="Shiryaev A."/>
            <person name="Soop K."/>
            <person name="Spirin V."/>
            <person name="Szebenyi C."/>
            <person name="Tomsovsky M."/>
            <person name="Tulloss R.E."/>
            <person name="Uehling J."/>
            <person name="Grigoriev I.V."/>
            <person name="Vagvolgyi C."/>
            <person name="Papp T."/>
            <person name="Martin F.M."/>
            <person name="Miettinen O."/>
            <person name="Hibbett D.S."/>
            <person name="Nagy L.G."/>
        </authorList>
    </citation>
    <scope>NUCLEOTIDE SEQUENCE [LARGE SCALE GENOMIC DNA]</scope>
    <source>
        <strain evidence="2 3">CBS 166.37</strain>
    </source>
</reference>
<sequence length="212" mass="23090">MWFSFLARLPQPPQKKHPTQPLPPSSAAVPLLLAATLRTSPDTAPTHSPTSPCGPLRSSLDPSHRLSHPSLARIVCQSSVKGCRPSISHTRAFSGSFNHLVEMPRTVTPSVKDFDLMALEYTFVFLHLPETPLDPLSLLPTLRSRTRLQNPFPSPLPLPTRTSPSLPSLPRPQLTNTPSSASASSPSSTHAPHPTPAPYPLLPHQECRPEEL</sequence>
<proteinExistence type="predicted"/>
<feature type="region of interest" description="Disordered" evidence="1">
    <location>
        <begin position="149"/>
        <end position="212"/>
    </location>
</feature>
<dbReference type="EMBL" id="ML213613">
    <property type="protein sequence ID" value="TFK36532.1"/>
    <property type="molecule type" value="Genomic_DNA"/>
</dbReference>
<dbReference type="Proteomes" id="UP000308652">
    <property type="component" value="Unassembled WGS sequence"/>
</dbReference>
<evidence type="ECO:0000313" key="2">
    <source>
        <dbReference type="EMBL" id="TFK36532.1"/>
    </source>
</evidence>
<feature type="compositionally biased region" description="Low complexity" evidence="1">
    <location>
        <begin position="159"/>
        <end position="192"/>
    </location>
</feature>
<gene>
    <name evidence="2" type="ORF">BDQ12DRAFT_725001</name>
</gene>
<dbReference type="OrthoDB" id="3233731at2759"/>
<organism evidence="2 3">
    <name type="scientific">Crucibulum laeve</name>
    <dbReference type="NCBI Taxonomy" id="68775"/>
    <lineage>
        <taxon>Eukaryota</taxon>
        <taxon>Fungi</taxon>
        <taxon>Dikarya</taxon>
        <taxon>Basidiomycota</taxon>
        <taxon>Agaricomycotina</taxon>
        <taxon>Agaricomycetes</taxon>
        <taxon>Agaricomycetidae</taxon>
        <taxon>Agaricales</taxon>
        <taxon>Agaricineae</taxon>
        <taxon>Nidulariaceae</taxon>
        <taxon>Crucibulum</taxon>
    </lineage>
</organism>
<accession>A0A5C3LUP0</accession>
<keyword evidence="3" id="KW-1185">Reference proteome</keyword>
<protein>
    <submittedName>
        <fullName evidence="2">Uncharacterized protein</fullName>
    </submittedName>
</protein>
<name>A0A5C3LUP0_9AGAR</name>
<dbReference type="AlphaFoldDB" id="A0A5C3LUP0"/>